<dbReference type="InterPro" id="IPR013154">
    <property type="entry name" value="ADH-like_N"/>
</dbReference>
<sequence>MHQEPNSISLHPDIPATQPIVDPETGKRPSEPPTPRQSTKKSTLSPGESTNHSANPSTKPLGKESAKQSINLSTKHTTTSLNDTAFTPLSMRALYYTPEGANNDLPEGIPEGDVRDILSPSSSTNIIRKKGTNLVFDASYPTPQPSPQQYLLKVHAAAFCHDEIRLATALNPPITSPQIPLHSICGTVVSTPREDDELEEGPRFRIGDLVFGLLSYTRDGGAADYTVATEKELAPKPDNISIAEGAAIALPALTAWQALFRYAGLDPDVPGGLNEDDEEFGQGGNGTGRWQWQRKRRDTVLGSMDYGYGHRKSTAGTGMSGRSSRKSPGDVDSGAEQRSGTANDNASGSTGDQSGHWIWHWNRRDTILNDKASGASSAGGTVNIDDLPRAASKLDPNPETNPSAKANGNVRKESLASLVSGTPKATGKAPRAASTIDPHPKNSVRRASLINLVRGNPKTDPGTTSSAGSGSSTTGTRRLSLLNRMDKNGRLGSLVNTNANTNEGKGKPPKIRVLVTNARDSEIGRIAVQMLRAETLFPVQVRPWICVTCTPPEADIIERDWKVDEIIVIPHLPSADECNISRVFRARRWHPVDIVLDCAGGEVFRQAHAAGVVKDHGAVLTVVDAKVALQSPLVPENDELGERKRGIRSRFVPVNPDGPAIERIGELIEENLVRAKEARIVDIARGADLLAAGAAGTAGGLRGDMVVVKVQ</sequence>
<dbReference type="AlphaFoldDB" id="A0A9W4JNS4"/>
<accession>A0A9W4JNS4</accession>
<dbReference type="Gene3D" id="3.90.180.10">
    <property type="entry name" value="Medium-chain alcohol dehydrogenases, catalytic domain"/>
    <property type="match status" value="1"/>
</dbReference>
<evidence type="ECO:0000313" key="3">
    <source>
        <dbReference type="EMBL" id="CAG8403573.1"/>
    </source>
</evidence>
<organism evidence="3 4">
    <name type="scientific">Penicillium salamii</name>
    <dbReference type="NCBI Taxonomy" id="1612424"/>
    <lineage>
        <taxon>Eukaryota</taxon>
        <taxon>Fungi</taxon>
        <taxon>Dikarya</taxon>
        <taxon>Ascomycota</taxon>
        <taxon>Pezizomycotina</taxon>
        <taxon>Eurotiomycetes</taxon>
        <taxon>Eurotiomycetidae</taxon>
        <taxon>Eurotiales</taxon>
        <taxon>Aspergillaceae</taxon>
        <taxon>Penicillium</taxon>
    </lineage>
</organism>
<feature type="domain" description="Enoyl reductase (ER)" evidence="2">
    <location>
        <begin position="131"/>
        <end position="707"/>
    </location>
</feature>
<keyword evidence="4" id="KW-1185">Reference proteome</keyword>
<feature type="compositionally biased region" description="Polar residues" evidence="1">
    <location>
        <begin position="67"/>
        <end position="76"/>
    </location>
</feature>
<dbReference type="PANTHER" id="PTHR43482">
    <property type="entry name" value="PROTEIN AST1-RELATED"/>
    <property type="match status" value="1"/>
</dbReference>
<reference evidence="3" key="1">
    <citation type="submission" date="2021-07" db="EMBL/GenBank/DDBJ databases">
        <authorList>
            <person name="Branca A.L. A."/>
        </authorList>
    </citation>
    <scope>NUCLEOTIDE SEQUENCE</scope>
</reference>
<dbReference type="EMBL" id="CAJVPG010000419">
    <property type="protein sequence ID" value="CAG8403573.1"/>
    <property type="molecule type" value="Genomic_DNA"/>
</dbReference>
<dbReference type="InterPro" id="IPR020843">
    <property type="entry name" value="ER"/>
</dbReference>
<evidence type="ECO:0000256" key="1">
    <source>
        <dbReference type="SAM" id="MobiDB-lite"/>
    </source>
</evidence>
<feature type="compositionally biased region" description="Low complexity" evidence="1">
    <location>
        <begin position="462"/>
        <end position="476"/>
    </location>
</feature>
<dbReference type="Pfam" id="PF08240">
    <property type="entry name" value="ADH_N"/>
    <property type="match status" value="1"/>
</dbReference>
<proteinExistence type="predicted"/>
<protein>
    <recommendedName>
        <fullName evidence="2">Enoyl reductase (ER) domain-containing protein</fullName>
    </recommendedName>
</protein>
<dbReference type="GO" id="GO:0016491">
    <property type="term" value="F:oxidoreductase activity"/>
    <property type="evidence" value="ECO:0007669"/>
    <property type="project" value="InterPro"/>
</dbReference>
<dbReference type="InterPro" id="IPR052585">
    <property type="entry name" value="Lipid_raft_assoc_Zn_ADH"/>
</dbReference>
<feature type="region of interest" description="Disordered" evidence="1">
    <location>
        <begin position="370"/>
        <end position="509"/>
    </location>
</feature>
<dbReference type="SMART" id="SM00829">
    <property type="entry name" value="PKS_ER"/>
    <property type="match status" value="1"/>
</dbReference>
<dbReference type="Proteomes" id="UP001152649">
    <property type="component" value="Unassembled WGS sequence"/>
</dbReference>
<feature type="compositionally biased region" description="Polar residues" evidence="1">
    <location>
        <begin position="336"/>
        <end position="353"/>
    </location>
</feature>
<comment type="caution">
    <text evidence="3">The sequence shown here is derived from an EMBL/GenBank/DDBJ whole genome shotgun (WGS) entry which is preliminary data.</text>
</comment>
<evidence type="ECO:0000313" key="4">
    <source>
        <dbReference type="Proteomes" id="UP001152649"/>
    </source>
</evidence>
<feature type="region of interest" description="Disordered" evidence="1">
    <location>
        <begin position="273"/>
        <end position="356"/>
    </location>
</feature>
<dbReference type="InterPro" id="IPR011032">
    <property type="entry name" value="GroES-like_sf"/>
</dbReference>
<evidence type="ECO:0000259" key="2">
    <source>
        <dbReference type="SMART" id="SM00829"/>
    </source>
</evidence>
<name>A0A9W4JNS4_9EURO</name>
<dbReference type="OrthoDB" id="3509362at2759"/>
<gene>
    <name evidence="3" type="ORF">PSALAMII_LOCUS8044</name>
</gene>
<dbReference type="Gene3D" id="3.40.50.720">
    <property type="entry name" value="NAD(P)-binding Rossmann-like Domain"/>
    <property type="match status" value="1"/>
</dbReference>
<dbReference type="PANTHER" id="PTHR43482:SF1">
    <property type="entry name" value="PROTEIN AST1-RELATED"/>
    <property type="match status" value="1"/>
</dbReference>
<feature type="compositionally biased region" description="Polar residues" evidence="1">
    <location>
        <begin position="494"/>
        <end position="503"/>
    </location>
</feature>
<dbReference type="SUPFAM" id="SSF50129">
    <property type="entry name" value="GroES-like"/>
    <property type="match status" value="1"/>
</dbReference>
<feature type="compositionally biased region" description="Polar residues" evidence="1">
    <location>
        <begin position="36"/>
        <end position="58"/>
    </location>
</feature>
<feature type="region of interest" description="Disordered" evidence="1">
    <location>
        <begin position="1"/>
        <end position="76"/>
    </location>
</feature>